<dbReference type="EMBL" id="BBRZ01000118">
    <property type="protein sequence ID" value="GAM59019.1"/>
    <property type="molecule type" value="Genomic_DNA"/>
</dbReference>
<dbReference type="AlphaFoldDB" id="A0A0B8P7W7"/>
<reference evidence="2 3" key="1">
    <citation type="submission" date="2015-01" db="EMBL/GenBank/DDBJ databases">
        <title>Vibrio sp. C1 JCM 19231 whole genome shotgun sequence.</title>
        <authorList>
            <person name="Sawabe T."/>
            <person name="Meirelles P."/>
            <person name="Feng G."/>
            <person name="Sayaka M."/>
            <person name="Hattori M."/>
            <person name="Ohkuma M."/>
        </authorList>
    </citation>
    <scope>NUCLEOTIDE SEQUENCE [LARGE SCALE GENOMIC DNA]</scope>
    <source>
        <strain evidence="3">JCM 19231</strain>
    </source>
</reference>
<evidence type="ECO:0000256" key="1">
    <source>
        <dbReference type="SAM" id="Phobius"/>
    </source>
</evidence>
<keyword evidence="3" id="KW-1185">Reference proteome</keyword>
<protein>
    <submittedName>
        <fullName evidence="2">Na(+) H(+) antiporter subunit D</fullName>
    </submittedName>
</protein>
<comment type="caution">
    <text evidence="2">The sequence shown here is derived from an EMBL/GenBank/DDBJ whole genome shotgun (WGS) entry which is preliminary data.</text>
</comment>
<evidence type="ECO:0000313" key="2">
    <source>
        <dbReference type="EMBL" id="GAM59019.1"/>
    </source>
</evidence>
<keyword evidence="1" id="KW-0472">Membrane</keyword>
<reference evidence="2 3" key="2">
    <citation type="submission" date="2015-01" db="EMBL/GenBank/DDBJ databases">
        <authorList>
            <consortium name="NBRP consortium"/>
            <person name="Sawabe T."/>
            <person name="Meirelles P."/>
            <person name="Feng G."/>
            <person name="Sayaka M."/>
            <person name="Hattori M."/>
            <person name="Ohkuma M."/>
        </authorList>
    </citation>
    <scope>NUCLEOTIDE SEQUENCE [LARGE SCALE GENOMIC DNA]</scope>
    <source>
        <strain evidence="3">JCM 19231</strain>
    </source>
</reference>
<gene>
    <name evidence="2" type="ORF">JCM19231_2154</name>
</gene>
<keyword evidence="1" id="KW-0812">Transmembrane</keyword>
<proteinExistence type="predicted"/>
<evidence type="ECO:0000313" key="3">
    <source>
        <dbReference type="Proteomes" id="UP000031671"/>
    </source>
</evidence>
<organism evidence="2 3">
    <name type="scientific">Vibrio ishigakensis</name>
    <dbReference type="NCBI Taxonomy" id="1481914"/>
    <lineage>
        <taxon>Bacteria</taxon>
        <taxon>Pseudomonadati</taxon>
        <taxon>Pseudomonadota</taxon>
        <taxon>Gammaproteobacteria</taxon>
        <taxon>Vibrionales</taxon>
        <taxon>Vibrionaceae</taxon>
        <taxon>Vibrio</taxon>
    </lineage>
</organism>
<dbReference type="Proteomes" id="UP000031671">
    <property type="component" value="Unassembled WGS sequence"/>
</dbReference>
<feature type="transmembrane region" description="Helical" evidence="1">
    <location>
        <begin position="15"/>
        <end position="35"/>
    </location>
</feature>
<sequence length="64" mass="7123">MTLLSLKPWTKQLNALYLIPITSFTLISLIIGLGAEPFYQFAVLAAEQLLNPTRYVEAVLGRVT</sequence>
<keyword evidence="1" id="KW-1133">Transmembrane helix</keyword>
<name>A0A0B8P7W7_9VIBR</name>
<accession>A0A0B8P7W7</accession>